<feature type="domain" description="AB hydrolase-1" evidence="4">
    <location>
        <begin position="64"/>
        <end position="277"/>
    </location>
</feature>
<keyword evidence="1 5" id="KW-0378">Hydrolase</keyword>
<keyword evidence="2" id="KW-0442">Lipid degradation</keyword>
<dbReference type="InterPro" id="IPR029058">
    <property type="entry name" value="AB_hydrolase_fold"/>
</dbReference>
<organism evidence="5 6">
    <name type="scientific">Hahella chejuensis (strain KCTC 2396)</name>
    <dbReference type="NCBI Taxonomy" id="349521"/>
    <lineage>
        <taxon>Bacteria</taxon>
        <taxon>Pseudomonadati</taxon>
        <taxon>Pseudomonadota</taxon>
        <taxon>Gammaproteobacteria</taxon>
        <taxon>Oceanospirillales</taxon>
        <taxon>Hahellaceae</taxon>
        <taxon>Hahella</taxon>
    </lineage>
</organism>
<dbReference type="PANTHER" id="PTHR10272:SF0">
    <property type="entry name" value="PLATELET-ACTIVATING FACTOR ACETYLHYDROLASE"/>
    <property type="match status" value="1"/>
</dbReference>
<evidence type="ECO:0000256" key="3">
    <source>
        <dbReference type="ARBA" id="ARBA00023098"/>
    </source>
</evidence>
<dbReference type="InterPro" id="IPR000073">
    <property type="entry name" value="AB_hydrolase_1"/>
</dbReference>
<evidence type="ECO:0000259" key="4">
    <source>
        <dbReference type="Pfam" id="PF12697"/>
    </source>
</evidence>
<gene>
    <name evidence="5" type="ordered locus">HCH_03814</name>
</gene>
<dbReference type="GO" id="GO:0016042">
    <property type="term" value="P:lipid catabolic process"/>
    <property type="evidence" value="ECO:0007669"/>
    <property type="project" value="UniProtKB-KW"/>
</dbReference>
<evidence type="ECO:0000313" key="6">
    <source>
        <dbReference type="Proteomes" id="UP000000238"/>
    </source>
</evidence>
<name>Q2SFM9_HAHCH</name>
<dbReference type="Gene3D" id="3.40.50.1820">
    <property type="entry name" value="alpha/beta hydrolase"/>
    <property type="match status" value="1"/>
</dbReference>
<dbReference type="EMBL" id="CP000155">
    <property type="protein sequence ID" value="ABC30545.1"/>
    <property type="molecule type" value="Genomic_DNA"/>
</dbReference>
<dbReference type="ESTHER" id="hahch-q2sfm9">
    <property type="family name" value="UCP031982"/>
</dbReference>
<keyword evidence="6" id="KW-1185">Reference proteome</keyword>
<dbReference type="HOGENOM" id="CLU_045366_1_0_6"/>
<evidence type="ECO:0000256" key="1">
    <source>
        <dbReference type="ARBA" id="ARBA00022801"/>
    </source>
</evidence>
<evidence type="ECO:0000256" key="2">
    <source>
        <dbReference type="ARBA" id="ARBA00022963"/>
    </source>
</evidence>
<dbReference type="Proteomes" id="UP000000238">
    <property type="component" value="Chromosome"/>
</dbReference>
<accession>Q2SFM9</accession>
<dbReference type="PIRSF" id="PIRSF031982">
    <property type="entry name" value="UCP031982_abhydr"/>
    <property type="match status" value="1"/>
</dbReference>
<evidence type="ECO:0000313" key="5">
    <source>
        <dbReference type="EMBL" id="ABC30545.1"/>
    </source>
</evidence>
<dbReference type="PANTHER" id="PTHR10272">
    <property type="entry name" value="PLATELET-ACTIVATING FACTOR ACETYLHYDROLASE"/>
    <property type="match status" value="1"/>
</dbReference>
<dbReference type="GO" id="GO:0003847">
    <property type="term" value="F:1-alkyl-2-acetylglycerophosphocholine esterase activity"/>
    <property type="evidence" value="ECO:0007669"/>
    <property type="project" value="TreeGrafter"/>
</dbReference>
<dbReference type="AlphaFoldDB" id="Q2SFM9"/>
<dbReference type="Pfam" id="PF12697">
    <property type="entry name" value="Abhydrolase_6"/>
    <property type="match status" value="1"/>
</dbReference>
<dbReference type="eggNOG" id="COG4188">
    <property type="taxonomic scope" value="Bacteria"/>
</dbReference>
<keyword evidence="3" id="KW-0443">Lipid metabolism</keyword>
<dbReference type="InterPro" id="IPR016986">
    <property type="entry name" value="UCP031982_abhydr"/>
</dbReference>
<protein>
    <submittedName>
        <fullName evidence="5">Predicted dienelactone hydrolase</fullName>
    </submittedName>
</protein>
<reference evidence="5 6" key="1">
    <citation type="journal article" date="2005" name="Nucleic Acids Res.">
        <title>Genomic blueprint of Hahella chejuensis, a marine microbe producing an algicidal agent.</title>
        <authorList>
            <person name="Jeong H."/>
            <person name="Yim J.H."/>
            <person name="Lee C."/>
            <person name="Choi S.-H."/>
            <person name="Park Y.K."/>
            <person name="Yoon S.H."/>
            <person name="Hur C.-G."/>
            <person name="Kang H.-Y."/>
            <person name="Kim D."/>
            <person name="Lee H.H."/>
            <person name="Park K.H."/>
            <person name="Park S.-H."/>
            <person name="Park H.-S."/>
            <person name="Lee H.K."/>
            <person name="Oh T.K."/>
            <person name="Kim J.F."/>
        </authorList>
    </citation>
    <scope>NUCLEOTIDE SEQUENCE [LARGE SCALE GENOMIC DNA]</scope>
    <source>
        <strain evidence="5 6">KCTC 2396</strain>
    </source>
</reference>
<dbReference type="KEGG" id="hch:HCH_03814"/>
<sequence>MAADHVGVRHLNVASEQRAGDLDVTVWYPATEGGEPVLRGDSIFFSGVPAALNAPMVTGKFPLILLSHGAGLGGSAQAMSWIATPLAQRGFIVIAPTHPGNTGPNRSAAETMKLWLRPVDLTDALNAMQTDAFFREYSRFDRVGVLGLSMGGGAALLMAGARLDPELLAAYCDTDQRNASLCEWVRQSGVDLHKWDLQPAGRDYRDQRIRFAMAIDPVPVDVIADDSFKDITIPVALINLGPSGKIPQTALASDIAKAIPDATYTLISDASHYSLFGECKPHAADIAEEEQIGEPICSDGGGRSRHAIHDELVHLVSRAFERALNGEK</sequence>
<proteinExistence type="predicted"/>
<dbReference type="SUPFAM" id="SSF53474">
    <property type="entry name" value="alpha/beta-Hydrolases"/>
    <property type="match status" value="1"/>
</dbReference>